<feature type="domain" description="PAS" evidence="3">
    <location>
        <begin position="238"/>
        <end position="311"/>
    </location>
</feature>
<name>A0A6L6Q1Z1_9BURK</name>
<reference evidence="8 9" key="1">
    <citation type="submission" date="2019-11" db="EMBL/GenBank/DDBJ databases">
        <title>Type strains purchased from KCTC, JCM and DSMZ.</title>
        <authorList>
            <person name="Lu H."/>
        </authorList>
    </citation>
    <scope>NUCLEOTIDE SEQUENCE [LARGE SCALE GENOMIC DNA]</scope>
    <source>
        <strain evidence="8 9">KCTC 42409</strain>
    </source>
</reference>
<dbReference type="Pfam" id="PF00989">
    <property type="entry name" value="PAS"/>
    <property type="match status" value="1"/>
</dbReference>
<accession>A0A6L6Q1Z1</accession>
<feature type="domain" description="GGDEF" evidence="7">
    <location>
        <begin position="646"/>
        <end position="779"/>
    </location>
</feature>
<dbReference type="PROSITE" id="PS50883">
    <property type="entry name" value="EAL"/>
    <property type="match status" value="1"/>
</dbReference>
<evidence type="ECO:0000259" key="3">
    <source>
        <dbReference type="PROSITE" id="PS50112"/>
    </source>
</evidence>
<evidence type="ECO:0000313" key="8">
    <source>
        <dbReference type="EMBL" id="MTW03449.1"/>
    </source>
</evidence>
<keyword evidence="9" id="KW-1185">Reference proteome</keyword>
<dbReference type="EMBL" id="WNLA01000009">
    <property type="protein sequence ID" value="MTW03449.1"/>
    <property type="molecule type" value="Genomic_DNA"/>
</dbReference>
<evidence type="ECO:0000256" key="1">
    <source>
        <dbReference type="ARBA" id="ARBA00051114"/>
    </source>
</evidence>
<evidence type="ECO:0000259" key="5">
    <source>
        <dbReference type="PROSITE" id="PS50883"/>
    </source>
</evidence>
<sequence length="1045" mass="117944">MISNLYNRLRSRLSALYGLSIYGALLLVVFGGLVIPAIIGSYLLIGVHEQQSARTTLNESLQRNADILALGMQESLWNMNAESAHSLVESVMRDRSVLQVQVTGQADTQFMNVKSPRRLVGNVYRAEREILVRGERIGRIMVEMDDARSQQELREKQLSYVFVLAAQLTVSLLLIVLFLNKRLIKPLRKLMRFSDRLSHGDFETRLDLTGRDELGRLSGQLEQMRVAIKHLFEDIGQREERFRTIVTQVPGAVFRFRPDGPIDFVSDAIEDISGYPAAQFMRSTTHSWASLICPEDRRVHRRALAQALRDGKPYEIEYRIVDATGTERWVAENGQPQAAERGAEAPWIDGIISDISQRKHNEMRIEALLAEQSAILDNVMFGVMFVRNRRIVSVNRRCEELFGYEPGVMVGESTALVFPTAAEFEEAGERQYPMLEEGADFSEERQYRRKDGTLFWCLVSGCAIDSTRANEGSIWVYADITARKEAEEKLRLSATVLEHIADGVMVIDAQGTIVAVNPAFTQITGYTEAEALGRDRRLTRSERHDDAFYQALWTELVATGFWRGEIWNLRKNGELYLEWLTMSAVRDNKGVTTHYVGVFSDITLVKEAQEKLDHLAHHDPLTALPNRLLFHDRLHHALQRATREHEKLAVLFIDLDRFKNVNDTLGHHIGDELLKQVAKALQDKLREGDTLARLGGDEFIVLLENVDGQFGAAHVAEKLVAMFERPFMVAGHELFVTGSVGISLFPEDATDLNMLIRNADVAMYQAKARGRNGYRLYAPSMSGEGVERLRLETFLRRSLEKDEMFLNFQPQVEIDTGRLTGVEALVRWNHPELGLVPPIRFIPLAEDTGFINQLGLWVLEQACRQMVRWDNAGLHVPKMAVNLSAKQFDRGSIASWVGDILRETGLEPHRLQLEVTESVIMNTGDALAYINDLHAIGVGLAIDDFGTGYSSLAYLKQMPVQTLKIDRSFIKDISTDVNDEAIAIAIIQLGKSMNLSVIAEGVETDEQAAFLLRHGCNLAQGYYYSKPVLADELLARWREAEAVHE</sequence>
<feature type="domain" description="HAMP" evidence="6">
    <location>
        <begin position="181"/>
        <end position="233"/>
    </location>
</feature>
<dbReference type="SMART" id="SM00304">
    <property type="entry name" value="HAMP"/>
    <property type="match status" value="1"/>
</dbReference>
<dbReference type="InterPro" id="IPR013767">
    <property type="entry name" value="PAS_fold"/>
</dbReference>
<dbReference type="OrthoDB" id="9813903at2"/>
<dbReference type="Gene3D" id="6.10.340.10">
    <property type="match status" value="1"/>
</dbReference>
<feature type="domain" description="PAC" evidence="4">
    <location>
        <begin position="314"/>
        <end position="367"/>
    </location>
</feature>
<comment type="catalytic activity">
    <reaction evidence="1">
        <text>3',3'-c-di-GMP + H2O = 5'-phosphoguanylyl(3'-&gt;5')guanosine + H(+)</text>
        <dbReference type="Rhea" id="RHEA:24902"/>
        <dbReference type="ChEBI" id="CHEBI:15377"/>
        <dbReference type="ChEBI" id="CHEBI:15378"/>
        <dbReference type="ChEBI" id="CHEBI:58754"/>
        <dbReference type="ChEBI" id="CHEBI:58805"/>
        <dbReference type="EC" id="3.1.4.52"/>
    </reaction>
    <physiologicalReaction direction="left-to-right" evidence="1">
        <dbReference type="Rhea" id="RHEA:24903"/>
    </physiologicalReaction>
</comment>
<evidence type="ECO:0000259" key="7">
    <source>
        <dbReference type="PROSITE" id="PS50887"/>
    </source>
</evidence>
<dbReference type="GO" id="GO:0016020">
    <property type="term" value="C:membrane"/>
    <property type="evidence" value="ECO:0007669"/>
    <property type="project" value="InterPro"/>
</dbReference>
<dbReference type="Proteomes" id="UP000484015">
    <property type="component" value="Unassembled WGS sequence"/>
</dbReference>
<dbReference type="FunFam" id="3.30.70.270:FF:000001">
    <property type="entry name" value="Diguanylate cyclase domain protein"/>
    <property type="match status" value="1"/>
</dbReference>
<dbReference type="SMART" id="SM00052">
    <property type="entry name" value="EAL"/>
    <property type="match status" value="1"/>
</dbReference>
<dbReference type="GO" id="GO:0071732">
    <property type="term" value="P:cellular response to nitric oxide"/>
    <property type="evidence" value="ECO:0007669"/>
    <property type="project" value="UniProtKB-ARBA"/>
</dbReference>
<protein>
    <submittedName>
        <fullName evidence="8">EAL domain-containing protein</fullName>
    </submittedName>
</protein>
<dbReference type="PROSITE" id="PS50887">
    <property type="entry name" value="GGDEF"/>
    <property type="match status" value="1"/>
</dbReference>
<organism evidence="8 9">
    <name type="scientific">Pseudoduganella ginsengisoli</name>
    <dbReference type="NCBI Taxonomy" id="1462440"/>
    <lineage>
        <taxon>Bacteria</taxon>
        <taxon>Pseudomonadati</taxon>
        <taxon>Pseudomonadota</taxon>
        <taxon>Betaproteobacteria</taxon>
        <taxon>Burkholderiales</taxon>
        <taxon>Oxalobacteraceae</taxon>
        <taxon>Telluria group</taxon>
        <taxon>Pseudoduganella</taxon>
    </lineage>
</organism>
<dbReference type="SUPFAM" id="SSF141868">
    <property type="entry name" value="EAL domain-like"/>
    <property type="match status" value="1"/>
</dbReference>
<dbReference type="RefSeq" id="WP_155439814.1">
    <property type="nucleotide sequence ID" value="NZ_WNLA01000009.1"/>
</dbReference>
<proteinExistence type="predicted"/>
<feature type="transmembrane region" description="Helical" evidence="2">
    <location>
        <begin position="20"/>
        <end position="45"/>
    </location>
</feature>
<dbReference type="NCBIfam" id="TIGR00254">
    <property type="entry name" value="GGDEF"/>
    <property type="match status" value="1"/>
</dbReference>
<dbReference type="GO" id="GO:0006355">
    <property type="term" value="P:regulation of DNA-templated transcription"/>
    <property type="evidence" value="ECO:0007669"/>
    <property type="project" value="InterPro"/>
</dbReference>
<dbReference type="Pfam" id="PF00990">
    <property type="entry name" value="GGDEF"/>
    <property type="match status" value="1"/>
</dbReference>
<keyword evidence="2" id="KW-0472">Membrane</keyword>
<dbReference type="Gene3D" id="3.30.450.20">
    <property type="entry name" value="PAS domain"/>
    <property type="match status" value="3"/>
</dbReference>
<dbReference type="CDD" id="cd06225">
    <property type="entry name" value="HAMP"/>
    <property type="match status" value="1"/>
</dbReference>
<evidence type="ECO:0000259" key="6">
    <source>
        <dbReference type="PROSITE" id="PS50885"/>
    </source>
</evidence>
<dbReference type="Pfam" id="PF13426">
    <property type="entry name" value="PAS_9"/>
    <property type="match status" value="1"/>
</dbReference>
<dbReference type="Gene3D" id="3.30.70.270">
    <property type="match status" value="1"/>
</dbReference>
<dbReference type="SMART" id="SM00267">
    <property type="entry name" value="GGDEF"/>
    <property type="match status" value="1"/>
</dbReference>
<dbReference type="Pfam" id="PF08447">
    <property type="entry name" value="PAS_3"/>
    <property type="match status" value="1"/>
</dbReference>
<comment type="caution">
    <text evidence="8">The sequence shown here is derived from an EMBL/GenBank/DDBJ whole genome shotgun (WGS) entry which is preliminary data.</text>
</comment>
<dbReference type="SMART" id="SM00086">
    <property type="entry name" value="PAC"/>
    <property type="match status" value="3"/>
</dbReference>
<dbReference type="InterPro" id="IPR003660">
    <property type="entry name" value="HAMP_dom"/>
</dbReference>
<dbReference type="CDD" id="cd01949">
    <property type="entry name" value="GGDEF"/>
    <property type="match status" value="1"/>
</dbReference>
<dbReference type="InterPro" id="IPR029787">
    <property type="entry name" value="Nucleotide_cyclase"/>
</dbReference>
<dbReference type="InterPro" id="IPR001633">
    <property type="entry name" value="EAL_dom"/>
</dbReference>
<dbReference type="FunFam" id="3.20.20.450:FF:000001">
    <property type="entry name" value="Cyclic di-GMP phosphodiesterase yahA"/>
    <property type="match status" value="1"/>
</dbReference>
<dbReference type="GO" id="GO:0007165">
    <property type="term" value="P:signal transduction"/>
    <property type="evidence" value="ECO:0007669"/>
    <property type="project" value="InterPro"/>
</dbReference>
<dbReference type="NCBIfam" id="TIGR00229">
    <property type="entry name" value="sensory_box"/>
    <property type="match status" value="3"/>
</dbReference>
<dbReference type="InterPro" id="IPR013655">
    <property type="entry name" value="PAS_fold_3"/>
</dbReference>
<dbReference type="PROSITE" id="PS50885">
    <property type="entry name" value="HAMP"/>
    <property type="match status" value="1"/>
</dbReference>
<evidence type="ECO:0000256" key="2">
    <source>
        <dbReference type="SAM" id="Phobius"/>
    </source>
</evidence>
<evidence type="ECO:0000313" key="9">
    <source>
        <dbReference type="Proteomes" id="UP000484015"/>
    </source>
</evidence>
<feature type="transmembrane region" description="Helical" evidence="2">
    <location>
        <begin position="158"/>
        <end position="179"/>
    </location>
</feature>
<feature type="domain" description="PAC" evidence="4">
    <location>
        <begin position="562"/>
        <end position="614"/>
    </location>
</feature>
<dbReference type="InterPro" id="IPR052155">
    <property type="entry name" value="Biofilm_reg_signaling"/>
</dbReference>
<keyword evidence="2" id="KW-1133">Transmembrane helix</keyword>
<feature type="domain" description="EAL" evidence="5">
    <location>
        <begin position="788"/>
        <end position="1041"/>
    </location>
</feature>
<dbReference type="PROSITE" id="PS50113">
    <property type="entry name" value="PAC"/>
    <property type="match status" value="3"/>
</dbReference>
<dbReference type="InterPro" id="IPR035919">
    <property type="entry name" value="EAL_sf"/>
</dbReference>
<dbReference type="InterPro" id="IPR000160">
    <property type="entry name" value="GGDEF_dom"/>
</dbReference>
<dbReference type="CDD" id="cd01948">
    <property type="entry name" value="EAL"/>
    <property type="match status" value="1"/>
</dbReference>
<dbReference type="InterPro" id="IPR043128">
    <property type="entry name" value="Rev_trsase/Diguanyl_cyclase"/>
</dbReference>
<dbReference type="InterPro" id="IPR000700">
    <property type="entry name" value="PAS-assoc_C"/>
</dbReference>
<dbReference type="SUPFAM" id="SSF55785">
    <property type="entry name" value="PYP-like sensor domain (PAS domain)"/>
    <property type="match status" value="3"/>
</dbReference>
<dbReference type="Gene3D" id="3.20.20.450">
    <property type="entry name" value="EAL domain"/>
    <property type="match status" value="1"/>
</dbReference>
<dbReference type="InterPro" id="IPR035965">
    <property type="entry name" value="PAS-like_dom_sf"/>
</dbReference>
<gene>
    <name evidence="8" type="ORF">GM668_15300</name>
</gene>
<dbReference type="InterPro" id="IPR001610">
    <property type="entry name" value="PAC"/>
</dbReference>
<dbReference type="CDD" id="cd00130">
    <property type="entry name" value="PAS"/>
    <property type="match status" value="3"/>
</dbReference>
<dbReference type="SUPFAM" id="SSF55073">
    <property type="entry name" value="Nucleotide cyclase"/>
    <property type="match status" value="1"/>
</dbReference>
<feature type="domain" description="PAC" evidence="4">
    <location>
        <begin position="441"/>
        <end position="492"/>
    </location>
</feature>
<feature type="domain" description="PAS" evidence="3">
    <location>
        <begin position="496"/>
        <end position="534"/>
    </location>
</feature>
<dbReference type="PANTHER" id="PTHR44757:SF2">
    <property type="entry name" value="BIOFILM ARCHITECTURE MAINTENANCE PROTEIN MBAA"/>
    <property type="match status" value="1"/>
</dbReference>
<dbReference type="SMART" id="SM00091">
    <property type="entry name" value="PAS"/>
    <property type="match status" value="3"/>
</dbReference>
<dbReference type="Pfam" id="PF00563">
    <property type="entry name" value="EAL"/>
    <property type="match status" value="1"/>
</dbReference>
<dbReference type="GO" id="GO:0071111">
    <property type="term" value="F:cyclic-guanylate-specific phosphodiesterase activity"/>
    <property type="evidence" value="ECO:0007669"/>
    <property type="project" value="UniProtKB-EC"/>
</dbReference>
<dbReference type="InterPro" id="IPR000014">
    <property type="entry name" value="PAS"/>
</dbReference>
<dbReference type="Pfam" id="PF00672">
    <property type="entry name" value="HAMP"/>
    <property type="match status" value="1"/>
</dbReference>
<dbReference type="SUPFAM" id="SSF158472">
    <property type="entry name" value="HAMP domain-like"/>
    <property type="match status" value="1"/>
</dbReference>
<evidence type="ECO:0000259" key="4">
    <source>
        <dbReference type="PROSITE" id="PS50113"/>
    </source>
</evidence>
<dbReference type="AlphaFoldDB" id="A0A6L6Q1Z1"/>
<keyword evidence="2" id="KW-0812">Transmembrane</keyword>
<dbReference type="PROSITE" id="PS50112">
    <property type="entry name" value="PAS"/>
    <property type="match status" value="2"/>
</dbReference>
<dbReference type="PANTHER" id="PTHR44757">
    <property type="entry name" value="DIGUANYLATE CYCLASE DGCP"/>
    <property type="match status" value="1"/>
</dbReference>